<evidence type="ECO:0000256" key="3">
    <source>
        <dbReference type="ARBA" id="ARBA00022840"/>
    </source>
</evidence>
<name>C2BF47_9FIRM</name>
<keyword evidence="2" id="KW-0547">Nucleotide-binding</keyword>
<dbReference type="Gene3D" id="3.40.50.300">
    <property type="entry name" value="P-loop containing nucleotide triphosphate hydrolases"/>
    <property type="match status" value="1"/>
</dbReference>
<dbReference type="GO" id="GO:0016887">
    <property type="term" value="F:ATP hydrolysis activity"/>
    <property type="evidence" value="ECO:0007669"/>
    <property type="project" value="InterPro"/>
</dbReference>
<dbReference type="EMBL" id="ABYO01000193">
    <property type="protein sequence ID" value="EEI86445.1"/>
    <property type="molecule type" value="Genomic_DNA"/>
</dbReference>
<protein>
    <submittedName>
        <fullName evidence="5">FeS assembly ATPase SufC</fullName>
        <ecNumber evidence="5">3.6.3.27</ecNumber>
    </submittedName>
</protein>
<evidence type="ECO:0000313" key="6">
    <source>
        <dbReference type="Proteomes" id="UP000005984"/>
    </source>
</evidence>
<dbReference type="PANTHER" id="PTHR43204">
    <property type="entry name" value="ABC TRANSPORTER I FAMILY MEMBER 6, CHLOROPLASTIC"/>
    <property type="match status" value="1"/>
</dbReference>
<organism evidence="5 6">
    <name type="scientific">Anaerococcus lactolyticus ATCC 51172</name>
    <dbReference type="NCBI Taxonomy" id="525254"/>
    <lineage>
        <taxon>Bacteria</taxon>
        <taxon>Bacillati</taxon>
        <taxon>Bacillota</taxon>
        <taxon>Tissierellia</taxon>
        <taxon>Tissierellales</taxon>
        <taxon>Peptoniphilaceae</taxon>
        <taxon>Anaerococcus</taxon>
    </lineage>
</organism>
<dbReference type="AlphaFoldDB" id="C2BF47"/>
<keyword evidence="3" id="KW-0067">ATP-binding</keyword>
<dbReference type="PANTHER" id="PTHR43204:SF1">
    <property type="entry name" value="ABC TRANSPORTER I FAMILY MEMBER 6, CHLOROPLASTIC"/>
    <property type="match status" value="1"/>
</dbReference>
<accession>C2BF47</accession>
<dbReference type="EC" id="3.6.3.27" evidence="5"/>
<sequence length="244" mass="27123">MMSDLLKIENLHVSAGDKDILKGINLTVGKGEVHVVMGANGSGKSTLMNTIMANPAYTVNEGKIFFEGEDITDYSVDKRARLGIFMSFQYPDEIPGVKLSDFLRISEEQITGKKPKILAFNKELTKQMENLKLDSSYANRYVNVGFSGGERKKSEILQMQMLSPKLALLDETDSGLDVDAVRIVSDGIKNFLDGEKSVILITHHREILSNIKADYVHILKDGVIQETGDDSLMDKIEACGYEWV</sequence>
<feature type="domain" description="ABC transporter" evidence="4">
    <location>
        <begin position="6"/>
        <end position="244"/>
    </location>
</feature>
<evidence type="ECO:0000313" key="5">
    <source>
        <dbReference type="EMBL" id="EEI86445.1"/>
    </source>
</evidence>
<dbReference type="GO" id="GO:0005524">
    <property type="term" value="F:ATP binding"/>
    <property type="evidence" value="ECO:0007669"/>
    <property type="project" value="UniProtKB-KW"/>
</dbReference>
<dbReference type="eggNOG" id="COG0396">
    <property type="taxonomic scope" value="Bacteria"/>
</dbReference>
<dbReference type="NCBIfam" id="TIGR01978">
    <property type="entry name" value="sufC"/>
    <property type="match status" value="1"/>
</dbReference>
<keyword evidence="6" id="KW-1185">Reference proteome</keyword>
<dbReference type="SMART" id="SM00382">
    <property type="entry name" value="AAA"/>
    <property type="match status" value="1"/>
</dbReference>
<evidence type="ECO:0000256" key="1">
    <source>
        <dbReference type="ARBA" id="ARBA00006216"/>
    </source>
</evidence>
<keyword evidence="5" id="KW-0378">Hydrolase</keyword>
<dbReference type="InterPro" id="IPR027417">
    <property type="entry name" value="P-loop_NTPase"/>
</dbReference>
<comment type="caution">
    <text evidence="5">The sequence shown here is derived from an EMBL/GenBank/DDBJ whole genome shotgun (WGS) entry which is preliminary data.</text>
</comment>
<evidence type="ECO:0000256" key="2">
    <source>
        <dbReference type="ARBA" id="ARBA00022741"/>
    </source>
</evidence>
<dbReference type="CDD" id="cd03217">
    <property type="entry name" value="ABC_FeS_Assembly"/>
    <property type="match status" value="1"/>
</dbReference>
<gene>
    <name evidence="5" type="primary">sufC</name>
    <name evidence="5" type="ORF">HMPREF0072_0967</name>
</gene>
<dbReference type="Proteomes" id="UP000005984">
    <property type="component" value="Unassembled WGS sequence"/>
</dbReference>
<reference evidence="5 6" key="1">
    <citation type="submission" date="2008-10" db="EMBL/GenBank/DDBJ databases">
        <authorList>
            <person name="Qin X."/>
            <person name="Bachman B."/>
            <person name="Battles P."/>
            <person name="Bell A."/>
            <person name="Bess C."/>
            <person name="Bickham C."/>
            <person name="Chaboub L."/>
            <person name="Chen D."/>
            <person name="Coyle M."/>
            <person name="Deiros D.R."/>
            <person name="Dinh H."/>
            <person name="Forbes L."/>
            <person name="Fowler G."/>
            <person name="Francisco L."/>
            <person name="Fu Q."/>
            <person name="Gubbala S."/>
            <person name="Hale W."/>
            <person name="Han Y."/>
            <person name="Hemphill L."/>
            <person name="Highlander S.K."/>
            <person name="Hirani K."/>
            <person name="Hogues M."/>
            <person name="Jackson L."/>
            <person name="Jakkamsetti A."/>
            <person name="Javaid M."/>
            <person name="Jiang H."/>
            <person name="Korchina V."/>
            <person name="Kovar C."/>
            <person name="Lara F."/>
            <person name="Lee S."/>
            <person name="Mata R."/>
            <person name="Mathew T."/>
            <person name="Moen C."/>
            <person name="Morales K."/>
            <person name="Munidasa M."/>
            <person name="Nazareth L."/>
            <person name="Ngo R."/>
            <person name="Nguyen L."/>
            <person name="Okwuonu G."/>
            <person name="Ongeri F."/>
            <person name="Patil S."/>
            <person name="Petrosino J."/>
            <person name="Pham C."/>
            <person name="Pham P."/>
            <person name="Pu L.-L."/>
            <person name="Puazo M."/>
            <person name="Raj R."/>
            <person name="Reid J."/>
            <person name="Rouhana J."/>
            <person name="Saada N."/>
            <person name="Shang Y."/>
            <person name="Simmons D."/>
            <person name="Thornton R."/>
            <person name="Warren J."/>
            <person name="Weissenberger G."/>
            <person name="Zhang J."/>
            <person name="Zhang L."/>
            <person name="Zhou C."/>
            <person name="Zhu D."/>
            <person name="Muzny D."/>
            <person name="Worley K."/>
            <person name="Gibbs R."/>
        </authorList>
    </citation>
    <scope>NUCLEOTIDE SEQUENCE [LARGE SCALE GENOMIC DNA]</scope>
    <source>
        <strain evidence="5 6">ATCC 51172</strain>
    </source>
</reference>
<dbReference type="STRING" id="525254.HMPREF0072_0967"/>
<dbReference type="HOGENOM" id="CLU_000604_48_1_9"/>
<dbReference type="PROSITE" id="PS50893">
    <property type="entry name" value="ABC_TRANSPORTER_2"/>
    <property type="match status" value="1"/>
</dbReference>
<evidence type="ECO:0000259" key="4">
    <source>
        <dbReference type="PROSITE" id="PS50893"/>
    </source>
</evidence>
<proteinExistence type="inferred from homology"/>
<dbReference type="InterPro" id="IPR003439">
    <property type="entry name" value="ABC_transporter-like_ATP-bd"/>
</dbReference>
<dbReference type="Pfam" id="PF00005">
    <property type="entry name" value="ABC_tran"/>
    <property type="match status" value="1"/>
</dbReference>
<dbReference type="InterPro" id="IPR010230">
    <property type="entry name" value="FeS-cluster_ATPase_SufC"/>
</dbReference>
<dbReference type="SUPFAM" id="SSF52540">
    <property type="entry name" value="P-loop containing nucleoside triphosphate hydrolases"/>
    <property type="match status" value="1"/>
</dbReference>
<dbReference type="InterPro" id="IPR003593">
    <property type="entry name" value="AAA+_ATPase"/>
</dbReference>
<comment type="similarity">
    <text evidence="1">Belongs to the ABC transporter superfamily. Ycf16 family.</text>
</comment>